<dbReference type="PANTHER" id="PTHR44858:SF1">
    <property type="entry name" value="UDP-N-ACETYLGLUCOSAMINE--PEPTIDE N-ACETYLGLUCOSAMINYLTRANSFERASE SPINDLY-RELATED"/>
    <property type="match status" value="1"/>
</dbReference>
<dbReference type="EMBL" id="JACVVK020000036">
    <property type="protein sequence ID" value="KAK7500543.1"/>
    <property type="molecule type" value="Genomic_DNA"/>
</dbReference>
<feature type="region of interest" description="Disordered" evidence="4">
    <location>
        <begin position="939"/>
        <end position="994"/>
    </location>
</feature>
<dbReference type="Pfam" id="PF13181">
    <property type="entry name" value="TPR_8"/>
    <property type="match status" value="2"/>
</dbReference>
<feature type="compositionally biased region" description="Acidic residues" evidence="4">
    <location>
        <begin position="947"/>
        <end position="957"/>
    </location>
</feature>
<feature type="region of interest" description="Disordered" evidence="4">
    <location>
        <begin position="454"/>
        <end position="499"/>
    </location>
</feature>
<reference evidence="5 6" key="1">
    <citation type="journal article" date="2023" name="Sci. Data">
        <title>Genome assembly of the Korean intertidal mud-creeper Batillaria attramentaria.</title>
        <authorList>
            <person name="Patra A.K."/>
            <person name="Ho P.T."/>
            <person name="Jun S."/>
            <person name="Lee S.J."/>
            <person name="Kim Y."/>
            <person name="Won Y.J."/>
        </authorList>
    </citation>
    <scope>NUCLEOTIDE SEQUENCE [LARGE SCALE GENOMIC DNA]</scope>
    <source>
        <strain evidence="5">Wonlab-2016</strain>
    </source>
</reference>
<dbReference type="Pfam" id="PF07719">
    <property type="entry name" value="TPR_2"/>
    <property type="match status" value="1"/>
</dbReference>
<feature type="repeat" description="TPR" evidence="3">
    <location>
        <begin position="1935"/>
        <end position="1968"/>
    </location>
</feature>
<dbReference type="PANTHER" id="PTHR44858">
    <property type="entry name" value="TETRATRICOPEPTIDE REPEAT PROTEIN 6"/>
    <property type="match status" value="1"/>
</dbReference>
<dbReference type="PROSITE" id="PS50293">
    <property type="entry name" value="TPR_REGION"/>
    <property type="match status" value="2"/>
</dbReference>
<feature type="repeat" description="TPR" evidence="3">
    <location>
        <begin position="1340"/>
        <end position="1373"/>
    </location>
</feature>
<feature type="repeat" description="TPR" evidence="3">
    <location>
        <begin position="1271"/>
        <end position="1304"/>
    </location>
</feature>
<keyword evidence="6" id="KW-1185">Reference proteome</keyword>
<evidence type="ECO:0000313" key="6">
    <source>
        <dbReference type="Proteomes" id="UP001519460"/>
    </source>
</evidence>
<feature type="region of interest" description="Disordered" evidence="4">
    <location>
        <begin position="265"/>
        <end position="287"/>
    </location>
</feature>
<keyword evidence="2 3" id="KW-0802">TPR repeat</keyword>
<feature type="repeat" description="TPR" evidence="3">
    <location>
        <begin position="1409"/>
        <end position="1442"/>
    </location>
</feature>
<feature type="repeat" description="TPR" evidence="3">
    <location>
        <begin position="2003"/>
        <end position="2036"/>
    </location>
</feature>
<evidence type="ECO:0000256" key="2">
    <source>
        <dbReference type="ARBA" id="ARBA00022803"/>
    </source>
</evidence>
<name>A0ABD0LM53_9CAEN</name>
<evidence type="ECO:0008006" key="7">
    <source>
        <dbReference type="Google" id="ProtNLM"/>
    </source>
</evidence>
<dbReference type="SUPFAM" id="SSF81901">
    <property type="entry name" value="HCP-like"/>
    <property type="match status" value="2"/>
</dbReference>
<dbReference type="Pfam" id="PF00515">
    <property type="entry name" value="TPR_1"/>
    <property type="match status" value="1"/>
</dbReference>
<feature type="region of interest" description="Disordered" evidence="4">
    <location>
        <begin position="817"/>
        <end position="904"/>
    </location>
</feature>
<gene>
    <name evidence="5" type="ORF">BaRGS_00008118</name>
</gene>
<dbReference type="PROSITE" id="PS50005">
    <property type="entry name" value="TPR"/>
    <property type="match status" value="12"/>
</dbReference>
<dbReference type="InterPro" id="IPR050498">
    <property type="entry name" value="Ycf3"/>
</dbReference>
<organism evidence="5 6">
    <name type="scientific">Batillaria attramentaria</name>
    <dbReference type="NCBI Taxonomy" id="370345"/>
    <lineage>
        <taxon>Eukaryota</taxon>
        <taxon>Metazoa</taxon>
        <taxon>Spiralia</taxon>
        <taxon>Lophotrochozoa</taxon>
        <taxon>Mollusca</taxon>
        <taxon>Gastropoda</taxon>
        <taxon>Caenogastropoda</taxon>
        <taxon>Sorbeoconcha</taxon>
        <taxon>Cerithioidea</taxon>
        <taxon>Batillariidae</taxon>
        <taxon>Batillaria</taxon>
    </lineage>
</organism>
<evidence type="ECO:0000256" key="3">
    <source>
        <dbReference type="PROSITE-ProRule" id="PRU00339"/>
    </source>
</evidence>
<feature type="repeat" description="TPR" evidence="3">
    <location>
        <begin position="1969"/>
        <end position="2002"/>
    </location>
</feature>
<proteinExistence type="predicted"/>
<dbReference type="Gene3D" id="1.25.40.10">
    <property type="entry name" value="Tetratricopeptide repeat domain"/>
    <property type="match status" value="8"/>
</dbReference>
<dbReference type="Proteomes" id="UP001519460">
    <property type="component" value="Unassembled WGS sequence"/>
</dbReference>
<feature type="repeat" description="TPR" evidence="3">
    <location>
        <begin position="1203"/>
        <end position="1236"/>
    </location>
</feature>
<sequence length="2077" mass="234416">MAGKELHPSVSDGRRRLRLKTNRQVEIATQQELHDVNTKTLHDISIKKELKWNAPLTDEQKISLSLAPELKMQKVRPERKTVPVFHDDLKPREMSKDQLMLIPHVPPYDPPDKGPSVTMQSRVRKYPYTKGQIVTVEEMKKPKMSSVGVLPMRSSVEIPGMKVILEGKSTSHKAEMDEIEMASRAQEDGETLPADIKAPSVPRLDLTEAVTIEVPDKVPEKPAEKKKQKPAILVSVGTISSVTMTERAKPPPKPAVMQHTLHPVSRQQDYLDVRSSRKSTRSVQSSLLSDELHLPDETVYSKYDDAIAMVDADTETVVGGGDKDTESPAMKSVKQLLEEAKKISSPGAEPLYQRHMKTPSGKSTSEAATEGRKSGRKRSKSTARDSDAGGGEGKPAERSVDEIVANLKQQATSGILSEADRKIQEIMERVMSRTGAAGLVDMDDAASVGTPEITAASETGDGTDPLASMFSEEGEDRTDDISEERLSGAVSPDQMEEPQPELKIPALIPEEEEPFDVEVMSTRTGKTGDTLPATLDGSTEAQIIPEVPPPVQEETTGIQDEDMDVDAWQDLLAPQEATYEDLISIVGEPLDFHTRGIPGPVTDQRVPVHSSSVSFLSTWAPTGVKPKSAGETEKTTEPPVRSIHHFCKMTDEFQLPRAFRNTGRKYHTPDIFSGVFPDQPYRFDPETLQQLEEEAENEDAASVTESEKERSVAAQRIVDEANILADGGDSFEEWKRRAEKALSQTDISIQGEQLVPGTDESRVYWAPAPPKLEVAPAKVRQMLFPQYQILGRQHQSCEDLTQLMKAEIKREEMIHNKRLDAHTYRPLITPPPPPAEEEPDPKAAKEATRGTARSPPRDKTAAPPPSPVNSLTDVDPASQRVLGPQDDSLFGPVYFPPPRRSQSMPRMLADLDDTLLVPLDFNQAMEELREQRQLMEKAKKQRRIDDATDELNAVEEEERQRRSSHRLKKLYKQDGATSFYPKSEKRKGRSKRPLDMARLEAVEKFLSVPPTKLKRRKSLPRVKRTVERELRVPTSVRTRKTSLPDVMDFEAYKTEKRMPRSAEEREWTRDIWNKWFDEVFPPTPTGKDAVPDILSEEIDAIEPVADTEENAEIIAILKEEVEKLTKLIDSVTPPMAFDLARRGALYRKDKKAAALEDLNYIMKHNKTHAGAYRSMAEIYRKQGDVTMAIVNFTQAIKMNPTDHDAYFQRAAMYEERGEKLLAHEDYSKCMKLMPTRTDAIIKHGMHYFQNENWTSAINDFTELLRVDPLNAQGRLYRGLAYSRLSQWNPAVEDLSAAVHLDPNNWQAFYHRACVLRKAHPKRALQDYSVSLAIHDGEDNIMSYLHRGILYNSLGRPEDAIPDFEAVLKLNKDIACAHVNLGLIFMTKHQNYHRAIKKFTSAIKCDPTYVRAYVCRGEAYHKIHETKLALKDYTRAIHLRPDVHHYYMYRGQLVLELGNLELAAFCVRHASEIGQGGAVSAFGDRPTQQAAVQSFLKNYDKAIDALTQATRVKPVAPLFMLLGKTQMKAKMFKEGAASFEKALDLMRPWRQREAWPPEAAEAHFLSGMCHMELRGYLPAFNAFNNAINLDGNYAEAYYQRGLARMKLKQSKGIQDFNRALAINPNIFQAYLSRACYYGLKGVYTKAILNCNEAIKLQPNSVRAYLYRGALKYHIKAFDLAIRDLSKAATIDNTCPLPYFNRAVCYQENKQYSKALTDYGIVLLLGDQLSLKVLINRGLLYFELGDYINALYDFQNAAKLSAGDHRIHHTLGLCFHKLGRLQEAVATFSQCLQLKPFFLDGLIARGNVYMDYGHEAGIIQARRDYERALRLDPLCLTARVNLAYTLQVCGKMMQAWRNFTIAITLKGNFKPALEGRAIVNLQMSNTFAAFQDISSSIHAAATAELLTNRGVINQFMNDRVNAMRDYRQAIELDPKYSLAYFNAANVYFHTRHFKQALDYYNKAIEYNPKDESALLNRAITKVLLRDSKSALEDFKAAIKLSPHSAHIYFNRANLYAAMRLYDKAEKDYTKALTLQPDDPLTLKRRADIRGKLGRQEDAIQDYRRAVDIQTRPHRVVQAC</sequence>
<feature type="repeat" description="TPR" evidence="3">
    <location>
        <begin position="1901"/>
        <end position="1934"/>
    </location>
</feature>
<feature type="repeat" description="TPR" evidence="3">
    <location>
        <begin position="1237"/>
        <end position="1270"/>
    </location>
</feature>
<keyword evidence="1" id="KW-0677">Repeat</keyword>
<comment type="caution">
    <text evidence="5">The sequence shown here is derived from an EMBL/GenBank/DDBJ whole genome shotgun (WGS) entry which is preliminary data.</text>
</comment>
<dbReference type="InterPro" id="IPR013105">
    <property type="entry name" value="TPR_2"/>
</dbReference>
<dbReference type="Pfam" id="PF13431">
    <property type="entry name" value="TPR_17"/>
    <property type="match status" value="1"/>
</dbReference>
<evidence type="ECO:0000256" key="4">
    <source>
        <dbReference type="SAM" id="MobiDB-lite"/>
    </source>
</evidence>
<evidence type="ECO:0000313" key="5">
    <source>
        <dbReference type="EMBL" id="KAK7500543.1"/>
    </source>
</evidence>
<feature type="region of interest" description="Disordered" evidence="4">
    <location>
        <begin position="342"/>
        <end position="399"/>
    </location>
</feature>
<feature type="repeat" description="TPR" evidence="3">
    <location>
        <begin position="1729"/>
        <end position="1762"/>
    </location>
</feature>
<feature type="repeat" description="TPR" evidence="3">
    <location>
        <begin position="1169"/>
        <end position="1202"/>
    </location>
</feature>
<dbReference type="SMART" id="SM00028">
    <property type="entry name" value="TPR"/>
    <property type="match status" value="22"/>
</dbReference>
<dbReference type="Pfam" id="PF13432">
    <property type="entry name" value="TPR_16"/>
    <property type="match status" value="2"/>
</dbReference>
<protein>
    <recommendedName>
        <fullName evidence="7">Tetratricopeptide repeat protein 6</fullName>
    </recommendedName>
</protein>
<dbReference type="InterPro" id="IPR019734">
    <property type="entry name" value="TPR_rpt"/>
</dbReference>
<dbReference type="InterPro" id="IPR011990">
    <property type="entry name" value="TPR-like_helical_dom_sf"/>
</dbReference>
<accession>A0ABD0LM53</accession>
<evidence type="ECO:0000256" key="1">
    <source>
        <dbReference type="ARBA" id="ARBA00022737"/>
    </source>
</evidence>
<feature type="repeat" description="TPR" evidence="3">
    <location>
        <begin position="1763"/>
        <end position="1796"/>
    </location>
</feature>
<dbReference type="SUPFAM" id="SSF48452">
    <property type="entry name" value="TPR-like"/>
    <property type="match status" value="2"/>
</dbReference>